<reference evidence="1" key="1">
    <citation type="journal article" date="2014" name="Front. Microbiol.">
        <title>High frequency of phylogenetically diverse reductive dehalogenase-homologous genes in deep subseafloor sedimentary metagenomes.</title>
        <authorList>
            <person name="Kawai M."/>
            <person name="Futagami T."/>
            <person name="Toyoda A."/>
            <person name="Takaki Y."/>
            <person name="Nishi S."/>
            <person name="Hori S."/>
            <person name="Arai W."/>
            <person name="Tsubouchi T."/>
            <person name="Morono Y."/>
            <person name="Uchiyama I."/>
            <person name="Ito T."/>
            <person name="Fujiyama A."/>
            <person name="Inagaki F."/>
            <person name="Takami H."/>
        </authorList>
    </citation>
    <scope>NUCLEOTIDE SEQUENCE</scope>
    <source>
        <strain evidence="1">Expedition CK06-06</strain>
    </source>
</reference>
<proteinExistence type="predicted"/>
<comment type="caution">
    <text evidence="1">The sequence shown here is derived from an EMBL/GenBank/DDBJ whole genome shotgun (WGS) entry which is preliminary data.</text>
</comment>
<feature type="non-terminal residue" evidence="1">
    <location>
        <position position="1"/>
    </location>
</feature>
<accession>X1ERH5</accession>
<protein>
    <submittedName>
        <fullName evidence="1">Uncharacterized protein</fullName>
    </submittedName>
</protein>
<dbReference type="AlphaFoldDB" id="X1ERH5"/>
<dbReference type="EMBL" id="BARU01014645">
    <property type="protein sequence ID" value="GAH35182.1"/>
    <property type="molecule type" value="Genomic_DNA"/>
</dbReference>
<organism evidence="1">
    <name type="scientific">marine sediment metagenome</name>
    <dbReference type="NCBI Taxonomy" id="412755"/>
    <lineage>
        <taxon>unclassified sequences</taxon>
        <taxon>metagenomes</taxon>
        <taxon>ecological metagenomes</taxon>
    </lineage>
</organism>
<evidence type="ECO:0000313" key="1">
    <source>
        <dbReference type="EMBL" id="GAH35182.1"/>
    </source>
</evidence>
<sequence>TKKILKQIDLDHYGSWQIRGGYGTEKTKTMTVRVDEKMETRIEAFIDHPVNSWWNKGEVIRAALTLFLDTFDSQNPGARRASPVIHESTD</sequence>
<name>X1ERH5_9ZZZZ</name>
<gene>
    <name evidence="1" type="ORF">S03H2_25722</name>
</gene>